<accession>A0A7W5EFD9</accession>
<dbReference type="Proteomes" id="UP000584325">
    <property type="component" value="Unassembled WGS sequence"/>
</dbReference>
<reference evidence="2 3" key="1">
    <citation type="submission" date="2020-08" db="EMBL/GenBank/DDBJ databases">
        <title>Genomic Encyclopedia of Type Strains, Phase III (KMG-III): the genomes of soil and plant-associated and newly described type strains.</title>
        <authorList>
            <person name="Whitman W."/>
        </authorList>
    </citation>
    <scope>NUCLEOTIDE SEQUENCE [LARGE SCALE GENOMIC DNA]</scope>
    <source>
        <strain evidence="2 3">CECT 7753</strain>
    </source>
</reference>
<dbReference type="Pfam" id="PF13692">
    <property type="entry name" value="Glyco_trans_1_4"/>
    <property type="match status" value="1"/>
</dbReference>
<dbReference type="Gene3D" id="3.40.50.2000">
    <property type="entry name" value="Glycogen Phosphorylase B"/>
    <property type="match status" value="2"/>
</dbReference>
<feature type="domain" description="Glycosyltransferase subfamily 4-like N-terminal" evidence="1">
    <location>
        <begin position="50"/>
        <end position="211"/>
    </location>
</feature>
<evidence type="ECO:0000259" key="1">
    <source>
        <dbReference type="Pfam" id="PF13439"/>
    </source>
</evidence>
<dbReference type="NCBIfam" id="TIGR03088">
    <property type="entry name" value="stp2"/>
    <property type="match status" value="1"/>
</dbReference>
<evidence type="ECO:0000313" key="2">
    <source>
        <dbReference type="EMBL" id="MBB3223807.1"/>
    </source>
</evidence>
<gene>
    <name evidence="2" type="ORF">FHS02_004660</name>
</gene>
<keyword evidence="2" id="KW-0808">Transferase</keyword>
<dbReference type="RefSeq" id="WP_229422300.1">
    <property type="nucleotide sequence ID" value="NZ_CP040017.1"/>
</dbReference>
<sequence length="425" mass="46527">MRILRARARRCALSCKPISPRSTPCSRPTRDSEPMNDAPLIVHLIYRLDFGGLETLLVERINRMPANAYRHAIVCLTDYNPAFARKITRADVTIHALHKQPGQSPGTHVALWRLLRELRPAVLHSYNLSAVEYGPAALLANVPVRINGAHGRDHDDPHGTNRKRNALRRLMVPFYDCCYANSAAMENWNRDVIRVPPHKSRMLANGIDAERFHPRTLDQPVRPQGWPFEPKHVVIGTVGRVQAVKDHATLLHAFALLREQRPELPLRLAIVGDGPLLDSIRAKAAALGLQDAVWLPGARTDVAQILRCLNVFVMSSIAEGTPGSALEAMASGLPVVGTRVGGIPEVVDDGVTGSLVPPADPGAMAAALEQYTALPEVAARHGSAGRERVLRKYSMTAMVAAYQGMYDSLCERKIKTRGAVTSCAE</sequence>
<dbReference type="PANTHER" id="PTHR45947">
    <property type="entry name" value="SULFOQUINOVOSYL TRANSFERASE SQD2"/>
    <property type="match status" value="1"/>
</dbReference>
<proteinExistence type="predicted"/>
<dbReference type="InterPro" id="IPR050194">
    <property type="entry name" value="Glycosyltransferase_grp1"/>
</dbReference>
<dbReference type="PANTHER" id="PTHR45947:SF3">
    <property type="entry name" value="SULFOQUINOVOSYL TRANSFERASE SQD2"/>
    <property type="match status" value="1"/>
</dbReference>
<dbReference type="InterPro" id="IPR028098">
    <property type="entry name" value="Glyco_trans_4-like_N"/>
</dbReference>
<dbReference type="InterPro" id="IPR017522">
    <property type="entry name" value="Sugar_tfrase_PEP-CTERM_Stp2"/>
</dbReference>
<name>A0A7W5EFD9_9BURK</name>
<dbReference type="SUPFAM" id="SSF53756">
    <property type="entry name" value="UDP-Glycosyltransferase/glycogen phosphorylase"/>
    <property type="match status" value="1"/>
</dbReference>
<evidence type="ECO:0000313" key="3">
    <source>
        <dbReference type="Proteomes" id="UP000584325"/>
    </source>
</evidence>
<organism evidence="2 3">
    <name type="scientific">Pseudoduganella umbonata</name>
    <dbReference type="NCBI Taxonomy" id="864828"/>
    <lineage>
        <taxon>Bacteria</taxon>
        <taxon>Pseudomonadati</taxon>
        <taxon>Pseudomonadota</taxon>
        <taxon>Betaproteobacteria</taxon>
        <taxon>Burkholderiales</taxon>
        <taxon>Oxalobacteraceae</taxon>
        <taxon>Telluria group</taxon>
        <taxon>Pseudoduganella</taxon>
    </lineage>
</organism>
<dbReference type="GO" id="GO:0016757">
    <property type="term" value="F:glycosyltransferase activity"/>
    <property type="evidence" value="ECO:0007669"/>
    <property type="project" value="UniProtKB-ARBA"/>
</dbReference>
<protein>
    <submittedName>
        <fullName evidence="2">Sugar transferase (PEP-CTERM/EpsH1 system associated)</fullName>
    </submittedName>
</protein>
<comment type="caution">
    <text evidence="2">The sequence shown here is derived from an EMBL/GenBank/DDBJ whole genome shotgun (WGS) entry which is preliminary data.</text>
</comment>
<dbReference type="Pfam" id="PF13439">
    <property type="entry name" value="Glyco_transf_4"/>
    <property type="match status" value="1"/>
</dbReference>
<dbReference type="EMBL" id="JACHXS010000010">
    <property type="protein sequence ID" value="MBB3223807.1"/>
    <property type="molecule type" value="Genomic_DNA"/>
</dbReference>
<dbReference type="AlphaFoldDB" id="A0A7W5EFD9"/>